<keyword evidence="1" id="KW-0472">Membrane</keyword>
<name>A0ABP8YHC7_9MICO</name>
<gene>
    <name evidence="2" type="ORF">GCM10025782_30050</name>
</gene>
<sequence>MSEQRGSVSTDDDRKDRGEKDWEWRRRIRSNPHSHRMYKWVVGIVGGLVTIAGLIAVPAPGPGWLIVFLGIGILASEFERAQRVLDWGRARLDDWNDWLRPKPWWVKGLVGLATAVLVALVFYGLFLLSGVPTFFPDVVEDWLTGLPGL</sequence>
<dbReference type="NCBIfam" id="TIGR02611">
    <property type="entry name" value="TIGR02611 family protein"/>
    <property type="match status" value="1"/>
</dbReference>
<evidence type="ECO:0008006" key="4">
    <source>
        <dbReference type="Google" id="ProtNLM"/>
    </source>
</evidence>
<keyword evidence="1" id="KW-0812">Transmembrane</keyword>
<proteinExistence type="predicted"/>
<dbReference type="Proteomes" id="UP001500556">
    <property type="component" value="Unassembled WGS sequence"/>
</dbReference>
<dbReference type="RefSeq" id="WP_345504583.1">
    <property type="nucleotide sequence ID" value="NZ_BAABLO010000012.1"/>
</dbReference>
<evidence type="ECO:0000313" key="3">
    <source>
        <dbReference type="Proteomes" id="UP001500556"/>
    </source>
</evidence>
<reference evidence="3" key="1">
    <citation type="journal article" date="2019" name="Int. J. Syst. Evol. Microbiol.">
        <title>The Global Catalogue of Microorganisms (GCM) 10K type strain sequencing project: providing services to taxonomists for standard genome sequencing and annotation.</title>
        <authorList>
            <consortium name="The Broad Institute Genomics Platform"/>
            <consortium name="The Broad Institute Genome Sequencing Center for Infectious Disease"/>
            <person name="Wu L."/>
            <person name="Ma J."/>
        </authorList>
    </citation>
    <scope>NUCLEOTIDE SEQUENCE [LARGE SCALE GENOMIC DNA]</scope>
    <source>
        <strain evidence="3">JCM 18961</strain>
    </source>
</reference>
<keyword evidence="1" id="KW-1133">Transmembrane helix</keyword>
<evidence type="ECO:0000256" key="1">
    <source>
        <dbReference type="SAM" id="Phobius"/>
    </source>
</evidence>
<protein>
    <recommendedName>
        <fullName evidence="4">TIGR02611 family protein</fullName>
    </recommendedName>
</protein>
<keyword evidence="3" id="KW-1185">Reference proteome</keyword>
<dbReference type="EMBL" id="BAABLO010000012">
    <property type="protein sequence ID" value="GAA4729206.1"/>
    <property type="molecule type" value="Genomic_DNA"/>
</dbReference>
<dbReference type="Pfam" id="PF09656">
    <property type="entry name" value="PGPGW"/>
    <property type="match status" value="1"/>
</dbReference>
<dbReference type="InterPro" id="IPR013434">
    <property type="entry name" value="CHP02611"/>
</dbReference>
<feature type="transmembrane region" description="Helical" evidence="1">
    <location>
        <begin position="37"/>
        <end position="57"/>
    </location>
</feature>
<feature type="transmembrane region" description="Helical" evidence="1">
    <location>
        <begin position="109"/>
        <end position="135"/>
    </location>
</feature>
<accession>A0ABP8YHC7</accession>
<dbReference type="InterPro" id="IPR019099">
    <property type="entry name" value="Uncharacterised_PGPGW_TM"/>
</dbReference>
<feature type="transmembrane region" description="Helical" evidence="1">
    <location>
        <begin position="63"/>
        <end position="81"/>
    </location>
</feature>
<organism evidence="2 3">
    <name type="scientific">Pedococcus ginsenosidimutans</name>
    <dbReference type="NCBI Taxonomy" id="490570"/>
    <lineage>
        <taxon>Bacteria</taxon>
        <taxon>Bacillati</taxon>
        <taxon>Actinomycetota</taxon>
        <taxon>Actinomycetes</taxon>
        <taxon>Micrococcales</taxon>
        <taxon>Intrasporangiaceae</taxon>
        <taxon>Pedococcus</taxon>
    </lineage>
</organism>
<evidence type="ECO:0000313" key="2">
    <source>
        <dbReference type="EMBL" id="GAA4729206.1"/>
    </source>
</evidence>
<comment type="caution">
    <text evidence="2">The sequence shown here is derived from an EMBL/GenBank/DDBJ whole genome shotgun (WGS) entry which is preliminary data.</text>
</comment>